<evidence type="ECO:0000256" key="5">
    <source>
        <dbReference type="ARBA" id="ARBA00023295"/>
    </source>
</evidence>
<proteinExistence type="inferred from homology"/>
<dbReference type="PANTHER" id="PTHR30480">
    <property type="entry name" value="BETA-HEXOSAMINIDASE-RELATED"/>
    <property type="match status" value="1"/>
</dbReference>
<feature type="region of interest" description="Disordered" evidence="6">
    <location>
        <begin position="31"/>
        <end position="94"/>
    </location>
</feature>
<name>A0A5B0EHT5_9MICC</name>
<dbReference type="AlphaFoldDB" id="A0A5B0EHT5"/>
<feature type="compositionally biased region" description="Low complexity" evidence="6">
    <location>
        <begin position="37"/>
        <end position="92"/>
    </location>
</feature>
<dbReference type="EMBL" id="VOBL01000007">
    <property type="protein sequence ID" value="KAA0977391.1"/>
    <property type="molecule type" value="Genomic_DNA"/>
</dbReference>
<dbReference type="GO" id="GO:0009254">
    <property type="term" value="P:peptidoglycan turnover"/>
    <property type="evidence" value="ECO:0007669"/>
    <property type="project" value="TreeGrafter"/>
</dbReference>
<accession>A0A5B0EHT5</accession>
<evidence type="ECO:0000256" key="2">
    <source>
        <dbReference type="ARBA" id="ARBA00005336"/>
    </source>
</evidence>
<feature type="domain" description="Glycoside hydrolase family 3 N-terminal" evidence="8">
    <location>
        <begin position="100"/>
        <end position="429"/>
    </location>
</feature>
<dbReference type="InterPro" id="IPR001764">
    <property type="entry name" value="Glyco_hydro_3_N"/>
</dbReference>
<evidence type="ECO:0000256" key="7">
    <source>
        <dbReference type="SAM" id="SignalP"/>
    </source>
</evidence>
<protein>
    <recommendedName>
        <fullName evidence="3">beta-N-acetylhexosaminidase</fullName>
        <ecNumber evidence="3">3.2.1.52</ecNumber>
    </recommendedName>
</protein>
<dbReference type="GO" id="GO:0004563">
    <property type="term" value="F:beta-N-acetylhexosaminidase activity"/>
    <property type="evidence" value="ECO:0007669"/>
    <property type="project" value="UniProtKB-EC"/>
</dbReference>
<feature type="chain" id="PRO_5038930381" description="beta-N-acetylhexosaminidase" evidence="7">
    <location>
        <begin position="27"/>
        <end position="434"/>
    </location>
</feature>
<dbReference type="Gene3D" id="3.20.20.300">
    <property type="entry name" value="Glycoside hydrolase, family 3, N-terminal domain"/>
    <property type="match status" value="1"/>
</dbReference>
<evidence type="ECO:0000256" key="6">
    <source>
        <dbReference type="SAM" id="MobiDB-lite"/>
    </source>
</evidence>
<evidence type="ECO:0000256" key="4">
    <source>
        <dbReference type="ARBA" id="ARBA00022801"/>
    </source>
</evidence>
<dbReference type="InterPro" id="IPR017853">
    <property type="entry name" value="GH"/>
</dbReference>
<evidence type="ECO:0000256" key="3">
    <source>
        <dbReference type="ARBA" id="ARBA00012663"/>
    </source>
</evidence>
<organism evidence="9 10">
    <name type="scientific">Paeniglutamicibacter gangotriensis</name>
    <dbReference type="NCBI Taxonomy" id="254787"/>
    <lineage>
        <taxon>Bacteria</taxon>
        <taxon>Bacillati</taxon>
        <taxon>Actinomycetota</taxon>
        <taxon>Actinomycetes</taxon>
        <taxon>Micrococcales</taxon>
        <taxon>Micrococcaceae</taxon>
        <taxon>Paeniglutamicibacter</taxon>
    </lineage>
</organism>
<dbReference type="SUPFAM" id="SSF51445">
    <property type="entry name" value="(Trans)glycosidases"/>
    <property type="match status" value="1"/>
</dbReference>
<gene>
    <name evidence="9" type="ORF">FQ154_08850</name>
</gene>
<keyword evidence="7" id="KW-0732">Signal</keyword>
<keyword evidence="5" id="KW-0326">Glycosidase</keyword>
<dbReference type="RefSeq" id="WP_149619408.1">
    <property type="nucleotide sequence ID" value="NZ_VOBL01000007.1"/>
</dbReference>
<sequence length="434" mass="44937">MNTTHVQTTGRYKVLPLLLLPAMILAGCTSGPPPEAPSGSATTSGPAASNTTAVPPASSAPASAPAQSATQSQKPSRTPATQPTPSAQPSTAEKTLASMTLEERIGQVLMVGIPATGSTAADRSTIASHELGNVFLKGRSSAGTAGTAEVVKRVEATISGALETEVEAFVATDQEGGYVQVLKGSGFSTLPTALTQGSWDAATLRDRATTWGNELAKAGINVNLAPVADTVPSAAFAPSNGPIGYWKREFGYDTGTVSAATQAFSAGMLAAGVDPVIKHFPGLGRVTKNTDTAKNVTDTKTTRNDPYLKPFADGIAAGNDWVMVSNAYYSKIDAKNIAPFSSTIMRSMLRDDLGFEGIIISDDMCAAAQLGPWAGGTRAQRFFEAGGTMLLCVDAVDVPGMAEALRSKATSDPEFAETINDAALRVLEVKEKKF</sequence>
<dbReference type="InterPro" id="IPR036962">
    <property type="entry name" value="Glyco_hydro_3_N_sf"/>
</dbReference>
<dbReference type="InterPro" id="IPR050226">
    <property type="entry name" value="NagZ_Beta-hexosaminidase"/>
</dbReference>
<evidence type="ECO:0000256" key="1">
    <source>
        <dbReference type="ARBA" id="ARBA00001231"/>
    </source>
</evidence>
<dbReference type="OrthoDB" id="9805821at2"/>
<comment type="caution">
    <text evidence="9">The sequence shown here is derived from an EMBL/GenBank/DDBJ whole genome shotgun (WGS) entry which is preliminary data.</text>
</comment>
<dbReference type="Pfam" id="PF00933">
    <property type="entry name" value="Glyco_hydro_3"/>
    <property type="match status" value="1"/>
</dbReference>
<evidence type="ECO:0000313" key="9">
    <source>
        <dbReference type="EMBL" id="KAA0977391.1"/>
    </source>
</evidence>
<reference evidence="9 10" key="1">
    <citation type="submission" date="2019-07" db="EMBL/GenBank/DDBJ databases">
        <title>Analysis of the biochemical properties, biological activity and biotechnological potential of siderophores and biosurfactants produced by Antarctic psychrotolerant bacteria.</title>
        <authorList>
            <person name="Styczynski M."/>
            <person name="Krucon T."/>
            <person name="Decewicz P."/>
            <person name="Dziewit L."/>
        </authorList>
    </citation>
    <scope>NUCLEOTIDE SEQUENCE [LARGE SCALE GENOMIC DNA]</scope>
    <source>
        <strain evidence="9 10">ANT_H27</strain>
    </source>
</reference>
<keyword evidence="4 9" id="KW-0378">Hydrolase</keyword>
<feature type="signal peptide" evidence="7">
    <location>
        <begin position="1"/>
        <end position="26"/>
    </location>
</feature>
<dbReference type="PANTHER" id="PTHR30480:SF13">
    <property type="entry name" value="BETA-HEXOSAMINIDASE"/>
    <property type="match status" value="1"/>
</dbReference>
<evidence type="ECO:0000313" key="10">
    <source>
        <dbReference type="Proteomes" id="UP000323856"/>
    </source>
</evidence>
<evidence type="ECO:0000259" key="8">
    <source>
        <dbReference type="Pfam" id="PF00933"/>
    </source>
</evidence>
<dbReference type="GO" id="GO:0005975">
    <property type="term" value="P:carbohydrate metabolic process"/>
    <property type="evidence" value="ECO:0007669"/>
    <property type="project" value="InterPro"/>
</dbReference>
<dbReference type="EC" id="3.2.1.52" evidence="3"/>
<comment type="catalytic activity">
    <reaction evidence="1">
        <text>Hydrolysis of terminal non-reducing N-acetyl-D-hexosamine residues in N-acetyl-beta-D-hexosaminides.</text>
        <dbReference type="EC" id="3.2.1.52"/>
    </reaction>
</comment>
<comment type="similarity">
    <text evidence="2">Belongs to the glycosyl hydrolase 3 family.</text>
</comment>
<dbReference type="Proteomes" id="UP000323856">
    <property type="component" value="Unassembled WGS sequence"/>
</dbReference>